<comment type="caution">
    <text evidence="5">The sequence shown here is derived from an EMBL/GenBank/DDBJ whole genome shotgun (WGS) entry which is preliminary data.</text>
</comment>
<evidence type="ECO:0000256" key="2">
    <source>
        <dbReference type="ARBA" id="ARBA00022603"/>
    </source>
</evidence>
<keyword evidence="2" id="KW-0489">Methyltransferase</keyword>
<dbReference type="InterPro" id="IPR029063">
    <property type="entry name" value="SAM-dependent_MTases_sf"/>
</dbReference>
<evidence type="ECO:0000313" key="6">
    <source>
        <dbReference type="Proteomes" id="UP001152795"/>
    </source>
</evidence>
<reference evidence="5" key="1">
    <citation type="submission" date="2020-04" db="EMBL/GenBank/DDBJ databases">
        <authorList>
            <person name="Alioto T."/>
            <person name="Alioto T."/>
            <person name="Gomez Garrido J."/>
        </authorList>
    </citation>
    <scope>NUCLEOTIDE SEQUENCE</scope>
    <source>
        <strain evidence="5">A484AB</strain>
    </source>
</reference>
<dbReference type="Pfam" id="PF01234">
    <property type="entry name" value="NNMT_PNMT_TEMT"/>
    <property type="match status" value="1"/>
</dbReference>
<dbReference type="GO" id="GO:0008170">
    <property type="term" value="F:N-methyltransferase activity"/>
    <property type="evidence" value="ECO:0007669"/>
    <property type="project" value="TreeGrafter"/>
</dbReference>
<keyword evidence="4" id="KW-0949">S-adenosyl-L-methionine</keyword>
<dbReference type="PROSITE" id="PS51681">
    <property type="entry name" value="SAM_MT_NNMT_PNMT_TEMT"/>
    <property type="match status" value="1"/>
</dbReference>
<dbReference type="PANTHER" id="PTHR10867">
    <property type="entry name" value="NNMT/PNMT/TEMT FAMILY MEMBER"/>
    <property type="match status" value="1"/>
</dbReference>
<evidence type="ECO:0000256" key="4">
    <source>
        <dbReference type="ARBA" id="ARBA00022691"/>
    </source>
</evidence>
<dbReference type="Gene3D" id="3.40.50.150">
    <property type="entry name" value="Vaccinia Virus protein VP39"/>
    <property type="match status" value="1"/>
</dbReference>
<dbReference type="GO" id="GO:0005829">
    <property type="term" value="C:cytosol"/>
    <property type="evidence" value="ECO:0007669"/>
    <property type="project" value="TreeGrafter"/>
</dbReference>
<dbReference type="InterPro" id="IPR053384">
    <property type="entry name" value="SAM-dep_methyltransferase"/>
</dbReference>
<dbReference type="OrthoDB" id="5945614at2759"/>
<evidence type="ECO:0000256" key="1">
    <source>
        <dbReference type="ARBA" id="ARBA00007996"/>
    </source>
</evidence>
<keyword evidence="3" id="KW-0808">Transferase</keyword>
<dbReference type="EMBL" id="CACRXK020003136">
    <property type="protein sequence ID" value="CAB3997579.1"/>
    <property type="molecule type" value="Genomic_DNA"/>
</dbReference>
<protein>
    <submittedName>
        <fullName evidence="5">Nicotinamide N-methyltransferase-like</fullName>
    </submittedName>
</protein>
<dbReference type="InterPro" id="IPR000940">
    <property type="entry name" value="NNMT_TEMT_trans"/>
</dbReference>
<evidence type="ECO:0000256" key="3">
    <source>
        <dbReference type="ARBA" id="ARBA00022679"/>
    </source>
</evidence>
<dbReference type="SUPFAM" id="SSF53335">
    <property type="entry name" value="S-adenosyl-L-methionine-dependent methyltransferases"/>
    <property type="match status" value="1"/>
</dbReference>
<sequence length="288" mass="32575">MANLRYTEDYHTYFDPKTYLELFYKKFKVEDDTDGSAMPFIKAFHEFWSNFTASPDTEVRYLEFGGGPCIANIIFACPKVDYIVFAEYTEANRQAVKSWIAGDPEAHDWTALIEIAVLELEQGCGTGEGNNTKCPMALTEKDKLDRVLNHANEVKQKIKSIVPCDVTKASIVQLDSDDIAKPFDVVSTSLCLEACVSSEVHYKNTVAELCKLLKPNGYLFMNGVLEQSFYLVSKEKFYTFPLTEKMVKEAMKEAGIQIEKFVTIPVDYSEECDCKALFYAYGRKSAGK</sequence>
<organism evidence="5 6">
    <name type="scientific">Paramuricea clavata</name>
    <name type="common">Red gorgonian</name>
    <name type="synonym">Violescent sea-whip</name>
    <dbReference type="NCBI Taxonomy" id="317549"/>
    <lineage>
        <taxon>Eukaryota</taxon>
        <taxon>Metazoa</taxon>
        <taxon>Cnidaria</taxon>
        <taxon>Anthozoa</taxon>
        <taxon>Octocorallia</taxon>
        <taxon>Malacalcyonacea</taxon>
        <taxon>Plexauridae</taxon>
        <taxon>Paramuricea</taxon>
    </lineage>
</organism>
<proteinExistence type="inferred from homology"/>
<dbReference type="NCBIfam" id="NF041360">
    <property type="entry name" value="GntF_guanitoxin"/>
    <property type="match status" value="1"/>
</dbReference>
<dbReference type="GO" id="GO:0032259">
    <property type="term" value="P:methylation"/>
    <property type="evidence" value="ECO:0007669"/>
    <property type="project" value="UniProtKB-KW"/>
</dbReference>
<dbReference type="Proteomes" id="UP001152795">
    <property type="component" value="Unassembled WGS sequence"/>
</dbReference>
<keyword evidence="6" id="KW-1185">Reference proteome</keyword>
<accession>A0A6S7H4J4</accession>
<evidence type="ECO:0000313" key="5">
    <source>
        <dbReference type="EMBL" id="CAB3997579.1"/>
    </source>
</evidence>
<dbReference type="AlphaFoldDB" id="A0A6S7H4J4"/>
<dbReference type="PANTHER" id="PTHR10867:SF17">
    <property type="entry name" value="NICOTINAMIDE N-METHYLTRANSFERASE"/>
    <property type="match status" value="1"/>
</dbReference>
<gene>
    <name evidence="5" type="ORF">PACLA_8A043222</name>
</gene>
<name>A0A6S7H4J4_PARCT</name>
<comment type="similarity">
    <text evidence="1">Belongs to the class I-like SAM-binding methyltransferase superfamily. NNMT/PNMT/TEMT family.</text>
</comment>